<dbReference type="InterPro" id="IPR029032">
    <property type="entry name" value="AhpD-like"/>
</dbReference>
<reference evidence="3 4" key="1">
    <citation type="journal article" date="2015" name="Stand. Genomic Sci.">
        <title>Genomic Encyclopedia of Bacterial and Archaeal Type Strains, Phase III: the genomes of soil and plant-associated and newly described type strains.</title>
        <authorList>
            <person name="Whitman W.B."/>
            <person name="Woyke T."/>
            <person name="Klenk H.P."/>
            <person name="Zhou Y."/>
            <person name="Lilburn T.G."/>
            <person name="Beck B.J."/>
            <person name="De Vos P."/>
            <person name="Vandamme P."/>
            <person name="Eisen J.A."/>
            <person name="Garrity G."/>
            <person name="Hugenholtz P."/>
            <person name="Kyrpides N.C."/>
        </authorList>
    </citation>
    <scope>NUCLEOTIDE SEQUENCE [LARGE SCALE GENOMIC DNA]</scope>
    <source>
        <strain evidence="3 4">A3</strain>
    </source>
</reference>
<dbReference type="EMBL" id="SLWQ01000004">
    <property type="protein sequence ID" value="TCO40901.1"/>
    <property type="molecule type" value="Genomic_DNA"/>
</dbReference>
<dbReference type="GO" id="GO:0051920">
    <property type="term" value="F:peroxiredoxin activity"/>
    <property type="evidence" value="ECO:0007669"/>
    <property type="project" value="InterPro"/>
</dbReference>
<name>A0A4R2I923_9GAMM</name>
<feature type="chain" id="PRO_5020319429" evidence="1">
    <location>
        <begin position="21"/>
        <end position="163"/>
    </location>
</feature>
<protein>
    <submittedName>
        <fullName evidence="3">AhpD family alkylhydroperoxidase</fullName>
    </submittedName>
</protein>
<dbReference type="PANTHER" id="PTHR33930:SF2">
    <property type="entry name" value="BLR3452 PROTEIN"/>
    <property type="match status" value="1"/>
</dbReference>
<feature type="signal peptide" evidence="1">
    <location>
        <begin position="1"/>
        <end position="20"/>
    </location>
</feature>
<evidence type="ECO:0000313" key="3">
    <source>
        <dbReference type="EMBL" id="TCO40901.1"/>
    </source>
</evidence>
<dbReference type="SUPFAM" id="SSF69118">
    <property type="entry name" value="AhpD-like"/>
    <property type="match status" value="1"/>
</dbReference>
<organism evidence="3 4">
    <name type="scientific">Dokdonella fugitiva</name>
    <dbReference type="NCBI Taxonomy" id="328517"/>
    <lineage>
        <taxon>Bacteria</taxon>
        <taxon>Pseudomonadati</taxon>
        <taxon>Pseudomonadota</taxon>
        <taxon>Gammaproteobacteria</taxon>
        <taxon>Lysobacterales</taxon>
        <taxon>Rhodanobacteraceae</taxon>
        <taxon>Dokdonella</taxon>
    </lineage>
</organism>
<evidence type="ECO:0000259" key="2">
    <source>
        <dbReference type="Pfam" id="PF02627"/>
    </source>
</evidence>
<dbReference type="RefSeq" id="WP_131997423.1">
    <property type="nucleotide sequence ID" value="NZ_SLWQ01000004.1"/>
</dbReference>
<dbReference type="NCBIfam" id="TIGR00778">
    <property type="entry name" value="ahpD_dom"/>
    <property type="match status" value="1"/>
</dbReference>
<dbReference type="OrthoDB" id="1683318at2"/>
<proteinExistence type="predicted"/>
<dbReference type="Pfam" id="PF02627">
    <property type="entry name" value="CMD"/>
    <property type="match status" value="1"/>
</dbReference>
<keyword evidence="1" id="KW-0732">Signal</keyword>
<keyword evidence="4" id="KW-1185">Reference proteome</keyword>
<dbReference type="Proteomes" id="UP000294862">
    <property type="component" value="Unassembled WGS sequence"/>
</dbReference>
<sequence length="163" mass="17241">MKTKVTIAIASLAFAGACAAAPAPMNADAQTAKAEMRRMFGRVPGFVDAFPDAGVAGAWSEFKAVQLGGDTALSPKVKELIGLAVAAQIPCQYCVYFHARSAKADGASDEEIKEAVAMAAVTRHWSTVINGAQIDFATFRDEVDAMMRYADEHAKQEAKAAAR</sequence>
<dbReference type="InterPro" id="IPR003779">
    <property type="entry name" value="CMD-like"/>
</dbReference>
<evidence type="ECO:0000256" key="1">
    <source>
        <dbReference type="SAM" id="SignalP"/>
    </source>
</evidence>
<dbReference type="AlphaFoldDB" id="A0A4R2I923"/>
<dbReference type="PANTHER" id="PTHR33930">
    <property type="entry name" value="ALKYL HYDROPEROXIDE REDUCTASE AHPD"/>
    <property type="match status" value="1"/>
</dbReference>
<dbReference type="Gene3D" id="1.20.1290.10">
    <property type="entry name" value="AhpD-like"/>
    <property type="match status" value="1"/>
</dbReference>
<gene>
    <name evidence="3" type="ORF">EV148_104264</name>
</gene>
<dbReference type="InterPro" id="IPR004675">
    <property type="entry name" value="AhpD_core"/>
</dbReference>
<comment type="caution">
    <text evidence="3">The sequence shown here is derived from an EMBL/GenBank/DDBJ whole genome shotgun (WGS) entry which is preliminary data.</text>
</comment>
<dbReference type="PROSITE" id="PS51257">
    <property type="entry name" value="PROKAR_LIPOPROTEIN"/>
    <property type="match status" value="1"/>
</dbReference>
<accession>A0A4R2I923</accession>
<evidence type="ECO:0000313" key="4">
    <source>
        <dbReference type="Proteomes" id="UP000294862"/>
    </source>
</evidence>
<keyword evidence="3" id="KW-0575">Peroxidase</keyword>
<keyword evidence="3" id="KW-0560">Oxidoreductase</keyword>
<feature type="domain" description="Carboxymuconolactone decarboxylase-like" evidence="2">
    <location>
        <begin position="56"/>
        <end position="131"/>
    </location>
</feature>